<gene>
    <name evidence="1" type="ORF">O6H91_03G100100</name>
</gene>
<evidence type="ECO:0000313" key="1">
    <source>
        <dbReference type="EMBL" id="KAJ7563197.1"/>
    </source>
</evidence>
<accession>A0ACC2E9V0</accession>
<dbReference type="EMBL" id="CM055094">
    <property type="protein sequence ID" value="KAJ7563197.1"/>
    <property type="molecule type" value="Genomic_DNA"/>
</dbReference>
<keyword evidence="2" id="KW-1185">Reference proteome</keyword>
<comment type="caution">
    <text evidence="1">The sequence shown here is derived from an EMBL/GenBank/DDBJ whole genome shotgun (WGS) entry which is preliminary data.</text>
</comment>
<protein>
    <submittedName>
        <fullName evidence="1">Uncharacterized protein</fullName>
    </submittedName>
</protein>
<dbReference type="Proteomes" id="UP001162992">
    <property type="component" value="Chromosome 3"/>
</dbReference>
<reference evidence="2" key="1">
    <citation type="journal article" date="2024" name="Proc. Natl. Acad. Sci. U.S.A.">
        <title>Extraordinary preservation of gene collinearity over three hundred million years revealed in homosporous lycophytes.</title>
        <authorList>
            <person name="Li C."/>
            <person name="Wickell D."/>
            <person name="Kuo L.Y."/>
            <person name="Chen X."/>
            <person name="Nie B."/>
            <person name="Liao X."/>
            <person name="Peng D."/>
            <person name="Ji J."/>
            <person name="Jenkins J."/>
            <person name="Williams M."/>
            <person name="Shu S."/>
            <person name="Plott C."/>
            <person name="Barry K."/>
            <person name="Rajasekar S."/>
            <person name="Grimwood J."/>
            <person name="Han X."/>
            <person name="Sun S."/>
            <person name="Hou Z."/>
            <person name="He W."/>
            <person name="Dai G."/>
            <person name="Sun C."/>
            <person name="Schmutz J."/>
            <person name="Leebens-Mack J.H."/>
            <person name="Li F.W."/>
            <person name="Wang L."/>
        </authorList>
    </citation>
    <scope>NUCLEOTIDE SEQUENCE [LARGE SCALE GENOMIC DNA]</scope>
    <source>
        <strain evidence="2">cv. PW_Plant_1</strain>
    </source>
</reference>
<name>A0ACC2E9V0_DIPCM</name>
<proteinExistence type="predicted"/>
<evidence type="ECO:0000313" key="2">
    <source>
        <dbReference type="Proteomes" id="UP001162992"/>
    </source>
</evidence>
<sequence length="386" mass="42938">MGVDYYNILKVASNASEEDLKKAYRKQAMQWHPDKNPHDKVAAEARFKQISEAYEVLSDPEKRGVYDQYGEEGLKELSSPPAADRFFRSSSTRFGFNPRKADDIFAEFFFTDSSPLSPRRAFMNGSSRRVFSPRRVSMNGSSRRVCSPPSPSVNESSRHAASATGRTALNGVFGQGFGGEDNMYRPSSKFNGSDEGEVLSPSTDRPASVENNLHCSLEELYNGSIRKMKIARNAVDANGKIVPFEEVLTIEVKPGWKKGTRITFPDKGNEQPNAVPGDLVFVIDERPHEIFERQGNDLVVTEKILLADALAGCTVCITTLDARLLRIPITEVIHPGYEKVVLSEGMPIAREQGMKGNLRIKFDIKFPTTLSTDQRAILKRVLGRPS</sequence>
<organism evidence="1 2">
    <name type="scientific">Diphasiastrum complanatum</name>
    <name type="common">Issler's clubmoss</name>
    <name type="synonym">Lycopodium complanatum</name>
    <dbReference type="NCBI Taxonomy" id="34168"/>
    <lineage>
        <taxon>Eukaryota</taxon>
        <taxon>Viridiplantae</taxon>
        <taxon>Streptophyta</taxon>
        <taxon>Embryophyta</taxon>
        <taxon>Tracheophyta</taxon>
        <taxon>Lycopodiopsida</taxon>
        <taxon>Lycopodiales</taxon>
        <taxon>Lycopodiaceae</taxon>
        <taxon>Lycopodioideae</taxon>
        <taxon>Diphasiastrum</taxon>
    </lineage>
</organism>